<dbReference type="InterPro" id="IPR006624">
    <property type="entry name" value="Beta-propeller_rpt_TECPR"/>
</dbReference>
<organism evidence="2 3">
    <name type="scientific">Stegodyphus mimosarum</name>
    <name type="common">African social velvet spider</name>
    <dbReference type="NCBI Taxonomy" id="407821"/>
    <lineage>
        <taxon>Eukaryota</taxon>
        <taxon>Metazoa</taxon>
        <taxon>Ecdysozoa</taxon>
        <taxon>Arthropoda</taxon>
        <taxon>Chelicerata</taxon>
        <taxon>Arachnida</taxon>
        <taxon>Araneae</taxon>
        <taxon>Araneomorphae</taxon>
        <taxon>Entelegynae</taxon>
        <taxon>Eresoidea</taxon>
        <taxon>Eresidae</taxon>
        <taxon>Stegodyphus</taxon>
    </lineage>
</organism>
<dbReference type="Pfam" id="PF06462">
    <property type="entry name" value="Hyd_WA"/>
    <property type="match status" value="1"/>
</dbReference>
<reference evidence="2 3" key="1">
    <citation type="submission" date="2013-11" db="EMBL/GenBank/DDBJ databases">
        <title>Genome sequencing of Stegodyphus mimosarum.</title>
        <authorList>
            <person name="Bechsgaard J."/>
        </authorList>
    </citation>
    <scope>NUCLEOTIDE SEQUENCE [LARGE SCALE GENOMIC DNA]</scope>
</reference>
<dbReference type="SMART" id="SM00706">
    <property type="entry name" value="TECPR"/>
    <property type="match status" value="4"/>
</dbReference>
<dbReference type="OrthoDB" id="9930272at2759"/>
<evidence type="ECO:0000256" key="1">
    <source>
        <dbReference type="SAM" id="MobiDB-lite"/>
    </source>
</evidence>
<dbReference type="EMBL" id="KK113812">
    <property type="protein sequence ID" value="KFM61087.1"/>
    <property type="molecule type" value="Genomic_DNA"/>
</dbReference>
<feature type="compositionally biased region" description="Polar residues" evidence="1">
    <location>
        <begin position="381"/>
        <end position="411"/>
    </location>
</feature>
<evidence type="ECO:0000313" key="2">
    <source>
        <dbReference type="EMBL" id="KFM61087.1"/>
    </source>
</evidence>
<dbReference type="PANTHER" id="PTHR23287:SF16">
    <property type="entry name" value="TECTONIN BETA-PROPELLER REPEAT-CONTAINING PROTEIN 2"/>
    <property type="match status" value="1"/>
</dbReference>
<feature type="region of interest" description="Disordered" evidence="1">
    <location>
        <begin position="302"/>
        <end position="323"/>
    </location>
</feature>
<name>A0A087T7J8_STEMI</name>
<accession>A0A087T7J8</accession>
<dbReference type="Proteomes" id="UP000054359">
    <property type="component" value="Unassembled WGS sequence"/>
</dbReference>
<protein>
    <submittedName>
        <fullName evidence="2">Tectonin beta-propeller repeat-containing protein 2</fullName>
    </submittedName>
</protein>
<sequence length="944" mass="105653">MHLVVSTLLQSVIYSFVHNSVVKIGQKDRKSPGHFGAVIIDGGNMEDGIVLAARPGQRLWKSNISGVIQETMIFKGALSQEHPQVQYLTDSINQINLANVQFGRLAVYDDSYILIWSDSIVLLIDPEQKSVVSSYQKTNIADVATFKDEIFLLVGLRHIVRIAPGPEIYSYENSAEESSLIEEILEPFKDLGLVKERSDTFSATTEKSSSLFNWLRKKRSLSTPAALTPEKKAEVNSIKLSCEETLPDVVKLESSDCIPIKLDEHFISAKDSEKADYDNSSKENDFDEIVFRPKKKKKAKKVHFQKALVDKHSKNSSDTNTELKTTLKTDEQLDNNAEKKKTQKIAIDVVDSLDVEVNDDVSRNEMGSTGFKQSLDLKGNHNVSRSDTDSTELQNTVSSCSAEPSETQCDASQRNNIFNTELENIPMSNCNAELCDFQVEKDVNLNLCVFDSLPSENDTSSASSLNKINDNINYSDLSNQQTHSTDINSKDTSCENSNVLDEIYQSLDNEMDVSKQSNLLRSANQSDIKPTEEPETLSEFEFGKESPKYGVDWVQYKAPELLLDLCISDEHIFCVDIRNQMYFSKYPVLGLHWMELSQPAEKIAVSPSETVVWALYRGTVYAAVHKSVLPWVETEWLSVARDIVSIAVDDDCGWYVSSNGHLIRQSNLTPSQPFGYPEVVPIKVSALQVAVRKGVVWILTISRSLFCKKYSKGKLTSHWKEIQLQDIPPIDSIYLGNQQTGWIVDQNNAIYFMIGITPDSPEGIGKPWEVEASNYLFQRPAQLPAAVLKALNNEMLTSFVRGKQHLCLSASVSGVWFCKSFDNLLYSNQKNIIGHLWNQFVPPSTASATKWTLISVRGSFQSRDSLWFVNKADELFCLCNSNSLVAVELPSIAGIRMLEPCSQSLWLLSQCGAIYVRRGITPTCLQGGWWQALDLTQLGSTCIT</sequence>
<evidence type="ECO:0000313" key="3">
    <source>
        <dbReference type="Proteomes" id="UP000054359"/>
    </source>
</evidence>
<dbReference type="STRING" id="407821.A0A087T7J8"/>
<dbReference type="GO" id="GO:0005737">
    <property type="term" value="C:cytoplasm"/>
    <property type="evidence" value="ECO:0007669"/>
    <property type="project" value="GOC"/>
</dbReference>
<feature type="region of interest" description="Disordered" evidence="1">
    <location>
        <begin position="363"/>
        <end position="411"/>
    </location>
</feature>
<dbReference type="GO" id="GO:0032527">
    <property type="term" value="P:protein exit from endoplasmic reticulum"/>
    <property type="evidence" value="ECO:0007669"/>
    <property type="project" value="TreeGrafter"/>
</dbReference>
<dbReference type="PANTHER" id="PTHR23287">
    <property type="entry name" value="RUBY-EYE2-LIKE PROTEIN"/>
    <property type="match status" value="1"/>
</dbReference>
<dbReference type="OMA" id="WFRTGVC"/>
<dbReference type="AlphaFoldDB" id="A0A087T7J8"/>
<proteinExistence type="predicted"/>
<keyword evidence="3" id="KW-1185">Reference proteome</keyword>
<feature type="non-terminal residue" evidence="2">
    <location>
        <position position="944"/>
    </location>
</feature>
<gene>
    <name evidence="2" type="ORF">X975_08748</name>
</gene>